<evidence type="ECO:0000313" key="2">
    <source>
        <dbReference type="EMBL" id="GAA0150706.1"/>
    </source>
</evidence>
<dbReference type="PANTHER" id="PTHR34380:SF1">
    <property type="entry name" value="OS01G0221300 PROTEIN"/>
    <property type="match status" value="1"/>
</dbReference>
<dbReference type="EMBL" id="BAABME010017609">
    <property type="protein sequence ID" value="GAA0150706.1"/>
    <property type="molecule type" value="Genomic_DNA"/>
</dbReference>
<evidence type="ECO:0000256" key="1">
    <source>
        <dbReference type="SAM" id="MobiDB-lite"/>
    </source>
</evidence>
<feature type="compositionally biased region" description="Polar residues" evidence="1">
    <location>
        <begin position="106"/>
        <end position="126"/>
    </location>
</feature>
<dbReference type="AlphaFoldDB" id="A0AAV3PHF0"/>
<name>A0AAV3PHF0_LITER</name>
<reference evidence="2 3" key="1">
    <citation type="submission" date="2024-01" db="EMBL/GenBank/DDBJ databases">
        <title>The complete chloroplast genome sequence of Lithospermum erythrorhizon: insights into the phylogenetic relationship among Boraginaceae species and the maternal lineages of purple gromwells.</title>
        <authorList>
            <person name="Okada T."/>
            <person name="Watanabe K."/>
        </authorList>
    </citation>
    <scope>NUCLEOTIDE SEQUENCE [LARGE SCALE GENOMIC DNA]</scope>
</reference>
<feature type="region of interest" description="Disordered" evidence="1">
    <location>
        <begin position="258"/>
        <end position="280"/>
    </location>
</feature>
<accession>A0AAV3PHF0</accession>
<organism evidence="2 3">
    <name type="scientific">Lithospermum erythrorhizon</name>
    <name type="common">Purple gromwell</name>
    <name type="synonym">Lithospermum officinale var. erythrorhizon</name>
    <dbReference type="NCBI Taxonomy" id="34254"/>
    <lineage>
        <taxon>Eukaryota</taxon>
        <taxon>Viridiplantae</taxon>
        <taxon>Streptophyta</taxon>
        <taxon>Embryophyta</taxon>
        <taxon>Tracheophyta</taxon>
        <taxon>Spermatophyta</taxon>
        <taxon>Magnoliopsida</taxon>
        <taxon>eudicotyledons</taxon>
        <taxon>Gunneridae</taxon>
        <taxon>Pentapetalae</taxon>
        <taxon>asterids</taxon>
        <taxon>lamiids</taxon>
        <taxon>Boraginales</taxon>
        <taxon>Boraginaceae</taxon>
        <taxon>Boraginoideae</taxon>
        <taxon>Lithospermeae</taxon>
        <taxon>Lithospermum</taxon>
    </lineage>
</organism>
<gene>
    <name evidence="2" type="ORF">LIER_37164</name>
</gene>
<protein>
    <submittedName>
        <fullName evidence="2">Uncharacterized protein</fullName>
    </submittedName>
</protein>
<feature type="region of interest" description="Disordered" evidence="1">
    <location>
        <begin position="76"/>
        <end position="144"/>
    </location>
</feature>
<proteinExistence type="predicted"/>
<dbReference type="PANTHER" id="PTHR34380">
    <property type="entry name" value="BNAA03G12380D PROTEIN"/>
    <property type="match status" value="1"/>
</dbReference>
<sequence length="402" mass="43795">MSACLPLGQDVLTKLSLVATEKSALEEKLTREFEVLEGKNCDLEKKRELSNESLGKKLAVVEERLAMLKGVFSTVSSANEESNRDSGNDSGGWIIPMSDSHDKASSLKSCQTKPYPSLGNPSSKSPPQRESKDSEGITNGDQLGVMTEGSFLEYELEAGGYSENSINCNRKRNINGSEDDSDSLGVNKKTKRLLESGCKKNSLPNDLLKNLNPSAPGVSKANLPPKFSSASIEQYESKNGRHEISELHFRKSVSGAVGGLIDGTNRSPRSDPHEPSPVTKAVAGFRSGKEIEWKHRADMLSAFANNPELCIAAVCALYRRTISEKVSRNSLGFSSFDCVSGTTAAKYLINGDPANKLSKSVSEVQQDRPAILKTCETLAIRYGVQLFEIYQKKLDPFFRSKG</sequence>
<keyword evidence="3" id="KW-1185">Reference proteome</keyword>
<dbReference type="Proteomes" id="UP001454036">
    <property type="component" value="Unassembled WGS sequence"/>
</dbReference>
<comment type="caution">
    <text evidence="2">The sequence shown here is derived from an EMBL/GenBank/DDBJ whole genome shotgun (WGS) entry which is preliminary data.</text>
</comment>
<evidence type="ECO:0000313" key="3">
    <source>
        <dbReference type="Proteomes" id="UP001454036"/>
    </source>
</evidence>